<reference evidence="4" key="1">
    <citation type="journal article" date="2014" name="Nat. Commun.">
        <title>Genomic adaptations of the halophilic Dead Sea filamentous fungus Eurotium rubrum.</title>
        <authorList>
            <person name="Kis-Papo T."/>
            <person name="Weig A.R."/>
            <person name="Riley R."/>
            <person name="Persoh D."/>
            <person name="Salamov A."/>
            <person name="Sun H."/>
            <person name="Lipzen A."/>
            <person name="Wasser S.P."/>
            <person name="Rambold G."/>
            <person name="Grigoriev I.V."/>
            <person name="Nevo E."/>
        </authorList>
    </citation>
    <scope>NUCLEOTIDE SEQUENCE [LARGE SCALE GENOMIC DNA]</scope>
    <source>
        <strain evidence="4">CBS 135680</strain>
    </source>
</reference>
<feature type="domain" description="HAT C-terminal dimerisation" evidence="2">
    <location>
        <begin position="83"/>
        <end position="142"/>
    </location>
</feature>
<dbReference type="HOGENOM" id="CLU_077443_0_0_1"/>
<evidence type="ECO:0000313" key="3">
    <source>
        <dbReference type="EMBL" id="EYE97599.1"/>
    </source>
</evidence>
<dbReference type="InterPro" id="IPR012337">
    <property type="entry name" value="RNaseH-like_sf"/>
</dbReference>
<dbReference type="RefSeq" id="XP_040641287.1">
    <property type="nucleotide sequence ID" value="XM_040783868.1"/>
</dbReference>
<keyword evidence="4" id="KW-1185">Reference proteome</keyword>
<protein>
    <recommendedName>
        <fullName evidence="2">HAT C-terminal dimerisation domain-containing protein</fullName>
    </recommendedName>
</protein>
<dbReference type="InterPro" id="IPR008906">
    <property type="entry name" value="HATC_C_dom"/>
</dbReference>
<proteinExistence type="predicted"/>
<dbReference type="Proteomes" id="UP000019804">
    <property type="component" value="Unassembled WGS sequence"/>
</dbReference>
<evidence type="ECO:0000259" key="2">
    <source>
        <dbReference type="Pfam" id="PF05699"/>
    </source>
</evidence>
<dbReference type="GeneID" id="63698992"/>
<dbReference type="SUPFAM" id="SSF53098">
    <property type="entry name" value="Ribonuclease H-like"/>
    <property type="match status" value="1"/>
</dbReference>
<name>A0A017SLW3_ASPRC</name>
<accession>A0A017SLW3</accession>
<sequence>MEVNTSIQQLQRKKVSWKKTMLDTLEAARSKLSDYYGNTDNKLHGDIFAISTIMAPSNKLQFFSTKGWEDDTIDYSGLVYTPPRLFWKVHELEFPALSSLARDILSIPASGAGVERLFNSARDICHYRRGNLKPDTIKDLMMYTCTSKFVIKQEELDLIKEYLSAGEITGIEEEKALTQPQEDLEPISNNEEDDILYNSQPAAPSERALGKRRRSISSEPRVECHLGWGGVGFGRQCPPQRGP</sequence>
<evidence type="ECO:0000313" key="4">
    <source>
        <dbReference type="Proteomes" id="UP000019804"/>
    </source>
</evidence>
<dbReference type="GO" id="GO:0046983">
    <property type="term" value="F:protein dimerization activity"/>
    <property type="evidence" value="ECO:0007669"/>
    <property type="project" value="InterPro"/>
</dbReference>
<organism evidence="3 4">
    <name type="scientific">Aspergillus ruber (strain CBS 135680)</name>
    <dbReference type="NCBI Taxonomy" id="1388766"/>
    <lineage>
        <taxon>Eukaryota</taxon>
        <taxon>Fungi</taxon>
        <taxon>Dikarya</taxon>
        <taxon>Ascomycota</taxon>
        <taxon>Pezizomycotina</taxon>
        <taxon>Eurotiomycetes</taxon>
        <taxon>Eurotiomycetidae</taxon>
        <taxon>Eurotiales</taxon>
        <taxon>Aspergillaceae</taxon>
        <taxon>Aspergillus</taxon>
        <taxon>Aspergillus subgen. Aspergillus</taxon>
    </lineage>
</organism>
<dbReference type="Pfam" id="PF05699">
    <property type="entry name" value="Dimer_Tnp_hAT"/>
    <property type="match status" value="1"/>
</dbReference>
<feature type="region of interest" description="Disordered" evidence="1">
    <location>
        <begin position="189"/>
        <end position="219"/>
    </location>
</feature>
<dbReference type="OrthoDB" id="4509917at2759"/>
<dbReference type="AlphaFoldDB" id="A0A017SLW3"/>
<dbReference type="EMBL" id="KK088415">
    <property type="protein sequence ID" value="EYE97599.1"/>
    <property type="molecule type" value="Genomic_DNA"/>
</dbReference>
<evidence type="ECO:0000256" key="1">
    <source>
        <dbReference type="SAM" id="MobiDB-lite"/>
    </source>
</evidence>
<gene>
    <name evidence="3" type="ORF">EURHEDRAFT_450195</name>
</gene>